<keyword evidence="8" id="KW-1185">Reference proteome</keyword>
<dbReference type="Pfam" id="PF04893">
    <property type="entry name" value="Yip1"/>
    <property type="match status" value="1"/>
</dbReference>
<evidence type="ECO:0000256" key="2">
    <source>
        <dbReference type="ARBA" id="ARBA00022692"/>
    </source>
</evidence>
<evidence type="ECO:0000256" key="5">
    <source>
        <dbReference type="SAM" id="Phobius"/>
    </source>
</evidence>
<keyword evidence="2 5" id="KW-0812">Transmembrane</keyword>
<evidence type="ECO:0000256" key="4">
    <source>
        <dbReference type="ARBA" id="ARBA00023136"/>
    </source>
</evidence>
<evidence type="ECO:0000256" key="3">
    <source>
        <dbReference type="ARBA" id="ARBA00022989"/>
    </source>
</evidence>
<organism evidence="7 8">
    <name type="scientific">Sphingobacterium populi</name>
    <dbReference type="NCBI Taxonomy" id="1812824"/>
    <lineage>
        <taxon>Bacteria</taxon>
        <taxon>Pseudomonadati</taxon>
        <taxon>Bacteroidota</taxon>
        <taxon>Sphingobacteriia</taxon>
        <taxon>Sphingobacteriales</taxon>
        <taxon>Sphingobacteriaceae</taxon>
        <taxon>Sphingobacterium</taxon>
    </lineage>
</organism>
<dbReference type="EMBL" id="JBHUMB010000006">
    <property type="protein sequence ID" value="MFD2742804.1"/>
    <property type="molecule type" value="Genomic_DNA"/>
</dbReference>
<gene>
    <name evidence="7" type="ORF">ACFSQ6_05295</name>
</gene>
<comment type="caution">
    <text evidence="7">The sequence shown here is derived from an EMBL/GenBank/DDBJ whole genome shotgun (WGS) entry which is preliminary data.</text>
</comment>
<feature type="transmembrane region" description="Helical" evidence="5">
    <location>
        <begin position="139"/>
        <end position="162"/>
    </location>
</feature>
<evidence type="ECO:0000313" key="8">
    <source>
        <dbReference type="Proteomes" id="UP001597418"/>
    </source>
</evidence>
<accession>A0ABW5UA77</accession>
<dbReference type="Proteomes" id="UP001597418">
    <property type="component" value="Unassembled WGS sequence"/>
</dbReference>
<name>A0ABW5UA77_9SPHI</name>
<proteinExistence type="predicted"/>
<dbReference type="RefSeq" id="WP_156472492.1">
    <property type="nucleotide sequence ID" value="NZ_JBHUMB010000006.1"/>
</dbReference>
<feature type="transmembrane region" description="Helical" evidence="5">
    <location>
        <begin position="54"/>
        <end position="78"/>
    </location>
</feature>
<feature type="transmembrane region" description="Helical" evidence="5">
    <location>
        <begin position="21"/>
        <end position="42"/>
    </location>
</feature>
<reference evidence="8" key="1">
    <citation type="journal article" date="2019" name="Int. J. Syst. Evol. Microbiol.">
        <title>The Global Catalogue of Microorganisms (GCM) 10K type strain sequencing project: providing services to taxonomists for standard genome sequencing and annotation.</title>
        <authorList>
            <consortium name="The Broad Institute Genomics Platform"/>
            <consortium name="The Broad Institute Genome Sequencing Center for Infectious Disease"/>
            <person name="Wu L."/>
            <person name="Ma J."/>
        </authorList>
    </citation>
    <scope>NUCLEOTIDE SEQUENCE [LARGE SCALE GENOMIC DNA]</scope>
    <source>
        <strain evidence="8">KCTC 42247</strain>
    </source>
</reference>
<keyword evidence="3 5" id="KW-1133">Transmembrane helix</keyword>
<evidence type="ECO:0000256" key="1">
    <source>
        <dbReference type="ARBA" id="ARBA00004141"/>
    </source>
</evidence>
<evidence type="ECO:0000259" key="6">
    <source>
        <dbReference type="Pfam" id="PF04893"/>
    </source>
</evidence>
<feature type="domain" description="Yip1" evidence="6">
    <location>
        <begin position="21"/>
        <end position="186"/>
    </location>
</feature>
<feature type="transmembrane region" description="Helical" evidence="5">
    <location>
        <begin position="90"/>
        <end position="109"/>
    </location>
</feature>
<comment type="subcellular location">
    <subcellularLocation>
        <location evidence="1">Membrane</location>
        <topology evidence="1">Multi-pass membrane protein</topology>
    </subcellularLocation>
</comment>
<sequence>MSRYSQILINPFANLSDRTMLFVGSIAYLWASVQVVLFRYVPDGVFQQHLVNKISWYAGFVNVGINILFPTMFLWLLAKILYNKTRWQDVLEVVLFSQIVNYITGFLLMNPYSTSKSEVMLDAVKAGDMSLTTVAPFDMFVTVSAGIIGLAMLVYFFYLLVVGMKIAMNSKKRVHAVWIVLVVLMTDTLLHLWSPYIK</sequence>
<dbReference type="InterPro" id="IPR006977">
    <property type="entry name" value="Yip1_dom"/>
</dbReference>
<protein>
    <submittedName>
        <fullName evidence="7">YIP1 family protein</fullName>
    </submittedName>
</protein>
<feature type="transmembrane region" description="Helical" evidence="5">
    <location>
        <begin position="174"/>
        <end position="193"/>
    </location>
</feature>
<keyword evidence="4 5" id="KW-0472">Membrane</keyword>
<evidence type="ECO:0000313" key="7">
    <source>
        <dbReference type="EMBL" id="MFD2742804.1"/>
    </source>
</evidence>